<dbReference type="EMBL" id="QASA01000001">
    <property type="protein sequence ID" value="RDC62862.1"/>
    <property type="molecule type" value="Genomic_DNA"/>
</dbReference>
<dbReference type="PANTHER" id="PTHR11735">
    <property type="entry name" value="TRNA N6-ADENOSINE THREONYLCARBAMOYLTRANSFERASE"/>
    <property type="match status" value="1"/>
</dbReference>
<proteinExistence type="predicted"/>
<organism evidence="2 3">
    <name type="scientific">Adhaeribacter pallidiroseus</name>
    <dbReference type="NCBI Taxonomy" id="2072847"/>
    <lineage>
        <taxon>Bacteria</taxon>
        <taxon>Pseudomonadati</taxon>
        <taxon>Bacteroidota</taxon>
        <taxon>Cytophagia</taxon>
        <taxon>Cytophagales</taxon>
        <taxon>Hymenobacteraceae</taxon>
        <taxon>Adhaeribacter</taxon>
    </lineage>
</organism>
<dbReference type="NCBIfam" id="TIGR03725">
    <property type="entry name" value="T6A_YeaZ"/>
    <property type="match status" value="1"/>
</dbReference>
<gene>
    <name evidence="2" type="ORF">AHMF7616_01456</name>
</gene>
<dbReference type="Pfam" id="PF00814">
    <property type="entry name" value="TsaD"/>
    <property type="match status" value="1"/>
</dbReference>
<dbReference type="OrthoDB" id="9784166at2"/>
<dbReference type="AlphaFoldDB" id="A0A369QEK7"/>
<evidence type="ECO:0000313" key="2">
    <source>
        <dbReference type="EMBL" id="RDC62862.1"/>
    </source>
</evidence>
<evidence type="ECO:0000259" key="1">
    <source>
        <dbReference type="Pfam" id="PF00814"/>
    </source>
</evidence>
<dbReference type="SUPFAM" id="SSF53067">
    <property type="entry name" value="Actin-like ATPase domain"/>
    <property type="match status" value="2"/>
</dbReference>
<dbReference type="Proteomes" id="UP000253919">
    <property type="component" value="Unassembled WGS sequence"/>
</dbReference>
<reference evidence="2 3" key="1">
    <citation type="submission" date="2018-04" db="EMBL/GenBank/DDBJ databases">
        <title>Adhaeribacter sp. HMF7616 genome sequencing and assembly.</title>
        <authorList>
            <person name="Kang H."/>
            <person name="Kang J."/>
            <person name="Cha I."/>
            <person name="Kim H."/>
            <person name="Joh K."/>
        </authorList>
    </citation>
    <scope>NUCLEOTIDE SEQUENCE [LARGE SCALE GENOMIC DNA]</scope>
    <source>
        <strain evidence="2 3">HMF7616</strain>
    </source>
</reference>
<dbReference type="GO" id="GO:0005829">
    <property type="term" value="C:cytosol"/>
    <property type="evidence" value="ECO:0007669"/>
    <property type="project" value="TreeGrafter"/>
</dbReference>
<dbReference type="Gene3D" id="3.30.420.40">
    <property type="match status" value="2"/>
</dbReference>
<dbReference type="CDD" id="cd24032">
    <property type="entry name" value="ASKHA_NBD_TsaB"/>
    <property type="match status" value="1"/>
</dbReference>
<dbReference type="InterPro" id="IPR000905">
    <property type="entry name" value="Gcp-like_dom"/>
</dbReference>
<protein>
    <submittedName>
        <fullName evidence="2">tRNA threonylcarbamoyladenosine biosynthesis protein TsaB</fullName>
    </submittedName>
</protein>
<feature type="domain" description="Gcp-like" evidence="1">
    <location>
        <begin position="33"/>
        <end position="130"/>
    </location>
</feature>
<dbReference type="InterPro" id="IPR043129">
    <property type="entry name" value="ATPase_NBD"/>
</dbReference>
<comment type="caution">
    <text evidence="2">The sequence shown here is derived from an EMBL/GenBank/DDBJ whole genome shotgun (WGS) entry which is preliminary data.</text>
</comment>
<keyword evidence="3" id="KW-1185">Reference proteome</keyword>
<accession>A0A369QEK7</accession>
<name>A0A369QEK7_9BACT</name>
<evidence type="ECO:0000313" key="3">
    <source>
        <dbReference type="Proteomes" id="UP000253919"/>
    </source>
</evidence>
<dbReference type="GO" id="GO:0002949">
    <property type="term" value="P:tRNA threonylcarbamoyladenosine modification"/>
    <property type="evidence" value="ECO:0007669"/>
    <property type="project" value="InterPro"/>
</dbReference>
<dbReference type="InterPro" id="IPR022496">
    <property type="entry name" value="T6A_TsaB"/>
</dbReference>
<dbReference type="RefSeq" id="WP_115372252.1">
    <property type="nucleotide sequence ID" value="NZ_QASA01000001.1"/>
</dbReference>
<dbReference type="PANTHER" id="PTHR11735:SF11">
    <property type="entry name" value="TRNA THREONYLCARBAMOYLADENOSINE BIOSYNTHESIS PROTEIN TSAB"/>
    <property type="match status" value="1"/>
</dbReference>
<sequence>MAIILALDTSTSFCSIALFHDQQLLALSELQIEKSHASHGTVLINQMLNNCSKSFEDIAAVAISSGPGSYTGLRIGTSIAKGLCFSLDIPLIEVSTLHALAYSHIQVTPNADNFLFCPMFDARRQEVYTCIVDHLLNEHFPVSPLVLSPSTFENYTLKQPVIFFGSGAIKYQALVGNNGNHKFVNSLPVTSKSIGVLAYQKYHKQQFEDVAYYEPFYLKEVYITAGTKNKEEK</sequence>